<gene>
    <name evidence="1" type="ORF">M9458_040140</name>
</gene>
<protein>
    <submittedName>
        <fullName evidence="1">Uncharacterized protein</fullName>
    </submittedName>
</protein>
<accession>A0ABD0NRC1</accession>
<keyword evidence="2" id="KW-1185">Reference proteome</keyword>
<feature type="non-terminal residue" evidence="1">
    <location>
        <position position="144"/>
    </location>
</feature>
<comment type="caution">
    <text evidence="1">The sequence shown here is derived from an EMBL/GenBank/DDBJ whole genome shotgun (WGS) entry which is preliminary data.</text>
</comment>
<reference evidence="1 2" key="1">
    <citation type="submission" date="2024-05" db="EMBL/GenBank/DDBJ databases">
        <title>Genome sequencing and assembly of Indian major carp, Cirrhinus mrigala (Hamilton, 1822).</title>
        <authorList>
            <person name="Mohindra V."/>
            <person name="Chowdhury L.M."/>
            <person name="Lal K."/>
            <person name="Jena J.K."/>
        </authorList>
    </citation>
    <scope>NUCLEOTIDE SEQUENCE [LARGE SCALE GENOMIC DNA]</scope>
    <source>
        <strain evidence="1">CM1030</strain>
        <tissue evidence="1">Blood</tissue>
    </source>
</reference>
<feature type="non-terminal residue" evidence="1">
    <location>
        <position position="1"/>
    </location>
</feature>
<dbReference type="Proteomes" id="UP001529510">
    <property type="component" value="Unassembled WGS sequence"/>
</dbReference>
<name>A0ABD0NRC1_CIRMR</name>
<dbReference type="AlphaFoldDB" id="A0ABD0NRC1"/>
<sequence length="144" mass="16230">AKQADAVLQQINLLASIAGLENLQALAEDGARLQESICTARELLVEKKEQAMNPSRPEIPQVVRDPKHVKPRIRKTEDTAPEMQCELGEKTQDALFELKDFKEQACSSATELHLQGDFQVSEDVNRRVTFEEKLTAVQVIFLSW</sequence>
<organism evidence="1 2">
    <name type="scientific">Cirrhinus mrigala</name>
    <name type="common">Mrigala</name>
    <dbReference type="NCBI Taxonomy" id="683832"/>
    <lineage>
        <taxon>Eukaryota</taxon>
        <taxon>Metazoa</taxon>
        <taxon>Chordata</taxon>
        <taxon>Craniata</taxon>
        <taxon>Vertebrata</taxon>
        <taxon>Euteleostomi</taxon>
        <taxon>Actinopterygii</taxon>
        <taxon>Neopterygii</taxon>
        <taxon>Teleostei</taxon>
        <taxon>Ostariophysi</taxon>
        <taxon>Cypriniformes</taxon>
        <taxon>Cyprinidae</taxon>
        <taxon>Labeoninae</taxon>
        <taxon>Labeonini</taxon>
        <taxon>Cirrhinus</taxon>
    </lineage>
</organism>
<dbReference type="EMBL" id="JAMKFB020000020">
    <property type="protein sequence ID" value="KAL0164387.1"/>
    <property type="molecule type" value="Genomic_DNA"/>
</dbReference>
<proteinExistence type="predicted"/>
<evidence type="ECO:0000313" key="2">
    <source>
        <dbReference type="Proteomes" id="UP001529510"/>
    </source>
</evidence>
<evidence type="ECO:0000313" key="1">
    <source>
        <dbReference type="EMBL" id="KAL0164387.1"/>
    </source>
</evidence>